<reference evidence="7 8" key="1">
    <citation type="submission" date="2018-03" db="EMBL/GenBank/DDBJ databases">
        <title>Genomic Encyclopedia of Archaeal and Bacterial Type Strains, Phase II (KMG-II): from individual species to whole genera.</title>
        <authorList>
            <person name="Goeker M."/>
        </authorList>
    </citation>
    <scope>NUCLEOTIDE SEQUENCE [LARGE SCALE GENOMIC DNA]</scope>
    <source>
        <strain evidence="7 8">DSM 13175</strain>
    </source>
</reference>
<evidence type="ECO:0000313" key="7">
    <source>
        <dbReference type="EMBL" id="PRY82998.1"/>
    </source>
</evidence>
<gene>
    <name evidence="7" type="ORF">CLV38_10772</name>
</gene>
<evidence type="ECO:0000256" key="3">
    <source>
        <dbReference type="ARBA" id="ARBA00022723"/>
    </source>
</evidence>
<dbReference type="RefSeq" id="WP_106192328.1">
    <property type="nucleotide sequence ID" value="NZ_PVTO01000007.1"/>
</dbReference>
<dbReference type="InterPro" id="IPR004843">
    <property type="entry name" value="Calcineurin-like_PHP"/>
</dbReference>
<dbReference type="AlphaFoldDB" id="A0A2T0W8G5"/>
<evidence type="ECO:0000256" key="5">
    <source>
        <dbReference type="ARBA" id="ARBA00023211"/>
    </source>
</evidence>
<evidence type="ECO:0000313" key="8">
    <source>
        <dbReference type="Proteomes" id="UP000238205"/>
    </source>
</evidence>
<keyword evidence="1" id="KW-1003">Cell membrane</keyword>
<keyword evidence="8" id="KW-1185">Reference proteome</keyword>
<dbReference type="InterPro" id="IPR029052">
    <property type="entry name" value="Metallo-depent_PP-like"/>
</dbReference>
<dbReference type="PANTHER" id="PTHR34990:SF2">
    <property type="entry name" value="BLL8164 PROTEIN"/>
    <property type="match status" value="1"/>
</dbReference>
<evidence type="ECO:0000259" key="6">
    <source>
        <dbReference type="Pfam" id="PF00149"/>
    </source>
</evidence>
<dbReference type="InterPro" id="IPR043461">
    <property type="entry name" value="LpxH-like"/>
</dbReference>
<accession>A0A2T0W8G5</accession>
<keyword evidence="2" id="KW-0997">Cell inner membrane</keyword>
<feature type="domain" description="Calcineurin-like phosphoesterase" evidence="6">
    <location>
        <begin position="24"/>
        <end position="230"/>
    </location>
</feature>
<dbReference type="PANTHER" id="PTHR34990">
    <property type="entry name" value="UDP-2,3-DIACYLGLUCOSAMINE HYDROLASE-RELATED"/>
    <property type="match status" value="1"/>
</dbReference>
<keyword evidence="3" id="KW-0479">Metal-binding</keyword>
<evidence type="ECO:0000256" key="4">
    <source>
        <dbReference type="ARBA" id="ARBA00023136"/>
    </source>
</evidence>
<dbReference type="SUPFAM" id="SSF56300">
    <property type="entry name" value="Metallo-dependent phosphatases"/>
    <property type="match status" value="1"/>
</dbReference>
<organism evidence="7 8">
    <name type="scientific">Alkalibacterium olivapovliticus</name>
    <dbReference type="NCBI Taxonomy" id="99907"/>
    <lineage>
        <taxon>Bacteria</taxon>
        <taxon>Bacillati</taxon>
        <taxon>Bacillota</taxon>
        <taxon>Bacilli</taxon>
        <taxon>Lactobacillales</taxon>
        <taxon>Carnobacteriaceae</taxon>
        <taxon>Alkalibacterium</taxon>
    </lineage>
</organism>
<dbReference type="Pfam" id="PF00149">
    <property type="entry name" value="Metallophos"/>
    <property type="match status" value="1"/>
</dbReference>
<evidence type="ECO:0000256" key="1">
    <source>
        <dbReference type="ARBA" id="ARBA00022475"/>
    </source>
</evidence>
<dbReference type="OrthoDB" id="9773199at2"/>
<keyword evidence="5" id="KW-0464">Manganese</keyword>
<evidence type="ECO:0000256" key="2">
    <source>
        <dbReference type="ARBA" id="ARBA00022519"/>
    </source>
</evidence>
<proteinExistence type="predicted"/>
<dbReference type="EMBL" id="PVTO01000007">
    <property type="protein sequence ID" value="PRY82998.1"/>
    <property type="molecule type" value="Genomic_DNA"/>
</dbReference>
<dbReference type="Gene3D" id="3.60.21.10">
    <property type="match status" value="1"/>
</dbReference>
<comment type="caution">
    <text evidence="7">The sequence shown here is derived from an EMBL/GenBank/DDBJ whole genome shotgun (WGS) entry which is preliminary data.</text>
</comment>
<name>A0A2T0W8G5_9LACT</name>
<dbReference type="GO" id="GO:0046872">
    <property type="term" value="F:metal ion binding"/>
    <property type="evidence" value="ECO:0007669"/>
    <property type="project" value="UniProtKB-KW"/>
</dbReference>
<sequence>MFTQKRLTNAFKEAKKIYFDDHSRIVFMSDAHRGDGSVSDEFLKSRNLFVHALNEYYENDYTFFEVGDGEELLEYSKMEHIKNAHVDTYNAIKRFFDKDRYIRIFGNHDIFLKDPKYVEKNLHINYDEFNEEFFDFLKGIEPEEAVILKHRFTSQELFVIHGHQGDAPNDQFLFFTMLSIKYFWRFFHRVGIKNPASPVKNVTKRHKIERNYSKWIETNRRALICGHTHRFKFPKNKQIPYFNTGCGIYPASITALELTEGMIRLVRWKEKVDEKGMLHIKRETMRGPEPIEAFDIRKPKEVVEYLAQIKIQRTKKAREERAAFREEEMETDDPAAAAVKD</sequence>
<dbReference type="Proteomes" id="UP000238205">
    <property type="component" value="Unassembled WGS sequence"/>
</dbReference>
<dbReference type="GO" id="GO:0009245">
    <property type="term" value="P:lipid A biosynthetic process"/>
    <property type="evidence" value="ECO:0007669"/>
    <property type="project" value="TreeGrafter"/>
</dbReference>
<keyword evidence="4" id="KW-0472">Membrane</keyword>
<protein>
    <submittedName>
        <fullName evidence="7">UDP-2,3-diacylglucosamine pyrophosphatase LpxH</fullName>
    </submittedName>
</protein>
<dbReference type="GO" id="GO:0008758">
    <property type="term" value="F:UDP-2,3-diacylglucosamine hydrolase activity"/>
    <property type="evidence" value="ECO:0007669"/>
    <property type="project" value="TreeGrafter"/>
</dbReference>
<dbReference type="GO" id="GO:0016020">
    <property type="term" value="C:membrane"/>
    <property type="evidence" value="ECO:0007669"/>
    <property type="project" value="GOC"/>
</dbReference>